<accession>A0A4Y7PSW4</accession>
<keyword evidence="1" id="KW-0472">Membrane</keyword>
<gene>
    <name evidence="2" type="ORF">BD410DRAFT_807219</name>
</gene>
<proteinExistence type="predicted"/>
<keyword evidence="3" id="KW-1185">Reference proteome</keyword>
<dbReference type="Proteomes" id="UP000294933">
    <property type="component" value="Unassembled WGS sequence"/>
</dbReference>
<dbReference type="VEuPathDB" id="FungiDB:BD410DRAFT_807219"/>
<keyword evidence="1" id="KW-1133">Transmembrane helix</keyword>
<evidence type="ECO:0000313" key="3">
    <source>
        <dbReference type="Proteomes" id="UP000294933"/>
    </source>
</evidence>
<evidence type="ECO:0000313" key="2">
    <source>
        <dbReference type="EMBL" id="TDL17610.1"/>
    </source>
</evidence>
<organism evidence="2 3">
    <name type="scientific">Rickenella mellea</name>
    <dbReference type="NCBI Taxonomy" id="50990"/>
    <lineage>
        <taxon>Eukaryota</taxon>
        <taxon>Fungi</taxon>
        <taxon>Dikarya</taxon>
        <taxon>Basidiomycota</taxon>
        <taxon>Agaricomycotina</taxon>
        <taxon>Agaricomycetes</taxon>
        <taxon>Hymenochaetales</taxon>
        <taxon>Rickenellaceae</taxon>
        <taxon>Rickenella</taxon>
    </lineage>
</organism>
<feature type="transmembrane region" description="Helical" evidence="1">
    <location>
        <begin position="182"/>
        <end position="202"/>
    </location>
</feature>
<dbReference type="EMBL" id="ML170219">
    <property type="protein sequence ID" value="TDL17610.1"/>
    <property type="molecule type" value="Genomic_DNA"/>
</dbReference>
<evidence type="ECO:0000256" key="1">
    <source>
        <dbReference type="SAM" id="Phobius"/>
    </source>
</evidence>
<protein>
    <submittedName>
        <fullName evidence="2">Uncharacterized protein</fullName>
    </submittedName>
</protein>
<dbReference type="AlphaFoldDB" id="A0A4Y7PSW4"/>
<keyword evidence="1" id="KW-0812">Transmembrane</keyword>
<sequence>MPHFVELARQRFGEAETAGHIAERLHREITLMLRDSACAPRVTAMIIQFMQGNVDSILQLLLDLPDLKKLVEQAEVFLGGRGQQDPMEVDQPVLRMGESTLIVPANDNPVLPDNVQSNFADPVTFDALREIAGFLRTNTGVGNGGGEAGLRARRAGERVRRGTRTSRWELRVLYVSPAGDRVIHSLPPIYLVVFFATLVLLLK</sequence>
<name>A0A4Y7PSW4_9AGAM</name>
<reference evidence="2 3" key="1">
    <citation type="submission" date="2018-06" db="EMBL/GenBank/DDBJ databases">
        <title>A transcriptomic atlas of mushroom development highlights an independent origin of complex multicellularity.</title>
        <authorList>
            <consortium name="DOE Joint Genome Institute"/>
            <person name="Krizsan K."/>
            <person name="Almasi E."/>
            <person name="Merenyi Z."/>
            <person name="Sahu N."/>
            <person name="Viragh M."/>
            <person name="Koszo T."/>
            <person name="Mondo S."/>
            <person name="Kiss B."/>
            <person name="Balint B."/>
            <person name="Kues U."/>
            <person name="Barry K."/>
            <person name="Hegedus J.C."/>
            <person name="Henrissat B."/>
            <person name="Johnson J."/>
            <person name="Lipzen A."/>
            <person name="Ohm R."/>
            <person name="Nagy I."/>
            <person name="Pangilinan J."/>
            <person name="Yan J."/>
            <person name="Xiong Y."/>
            <person name="Grigoriev I.V."/>
            <person name="Hibbett D.S."/>
            <person name="Nagy L.G."/>
        </authorList>
    </citation>
    <scope>NUCLEOTIDE SEQUENCE [LARGE SCALE GENOMIC DNA]</scope>
    <source>
        <strain evidence="2 3">SZMC22713</strain>
    </source>
</reference>